<evidence type="ECO:0000256" key="1">
    <source>
        <dbReference type="SAM" id="MobiDB-lite"/>
    </source>
</evidence>
<proteinExistence type="predicted"/>
<dbReference type="EMBL" id="KZ613786">
    <property type="protein sequence ID" value="PMD61111.1"/>
    <property type="molecule type" value="Genomic_DNA"/>
</dbReference>
<evidence type="ECO:0000313" key="2">
    <source>
        <dbReference type="EMBL" id="PMD61111.1"/>
    </source>
</evidence>
<dbReference type="Proteomes" id="UP000235371">
    <property type="component" value="Unassembled WGS sequence"/>
</dbReference>
<feature type="region of interest" description="Disordered" evidence="1">
    <location>
        <begin position="1"/>
        <end position="59"/>
    </location>
</feature>
<accession>A0A2J6TDK8</accession>
<dbReference type="GeneID" id="36580292"/>
<reference evidence="2 3" key="1">
    <citation type="submission" date="2016-04" db="EMBL/GenBank/DDBJ databases">
        <title>A degradative enzymes factory behind the ericoid mycorrhizal symbiosis.</title>
        <authorList>
            <consortium name="DOE Joint Genome Institute"/>
            <person name="Martino E."/>
            <person name="Morin E."/>
            <person name="Grelet G."/>
            <person name="Kuo A."/>
            <person name="Kohler A."/>
            <person name="Daghino S."/>
            <person name="Barry K."/>
            <person name="Choi C."/>
            <person name="Cichocki N."/>
            <person name="Clum A."/>
            <person name="Copeland A."/>
            <person name="Hainaut M."/>
            <person name="Haridas S."/>
            <person name="Labutti K."/>
            <person name="Lindquist E."/>
            <person name="Lipzen A."/>
            <person name="Khouja H.-R."/>
            <person name="Murat C."/>
            <person name="Ohm R."/>
            <person name="Olson A."/>
            <person name="Spatafora J."/>
            <person name="Veneault-Fourrey C."/>
            <person name="Henrissat B."/>
            <person name="Grigoriev I."/>
            <person name="Martin F."/>
            <person name="Perotto S."/>
        </authorList>
    </citation>
    <scope>NUCLEOTIDE SEQUENCE [LARGE SCALE GENOMIC DNA]</scope>
    <source>
        <strain evidence="2 3">E</strain>
    </source>
</reference>
<gene>
    <name evidence="2" type="ORF">K444DRAFT_363837</name>
</gene>
<dbReference type="InParanoid" id="A0A2J6TDK8"/>
<protein>
    <submittedName>
        <fullName evidence="2">Uncharacterized protein</fullName>
    </submittedName>
</protein>
<organism evidence="2 3">
    <name type="scientific">Hyaloscypha bicolor E</name>
    <dbReference type="NCBI Taxonomy" id="1095630"/>
    <lineage>
        <taxon>Eukaryota</taxon>
        <taxon>Fungi</taxon>
        <taxon>Dikarya</taxon>
        <taxon>Ascomycota</taxon>
        <taxon>Pezizomycotina</taxon>
        <taxon>Leotiomycetes</taxon>
        <taxon>Helotiales</taxon>
        <taxon>Hyaloscyphaceae</taxon>
        <taxon>Hyaloscypha</taxon>
        <taxon>Hyaloscypha bicolor</taxon>
    </lineage>
</organism>
<evidence type="ECO:0000313" key="3">
    <source>
        <dbReference type="Proteomes" id="UP000235371"/>
    </source>
</evidence>
<sequence>MSSAGEAGRRGEGGGRRGRKPGTRLLGRRGNGSGTDGRREAKGGSRIGVRGGRVQMGDG</sequence>
<dbReference type="AlphaFoldDB" id="A0A2J6TDK8"/>
<dbReference type="RefSeq" id="XP_024738015.1">
    <property type="nucleotide sequence ID" value="XM_024872211.1"/>
</dbReference>
<keyword evidence="3" id="KW-1185">Reference proteome</keyword>
<name>A0A2J6TDK8_9HELO</name>